<dbReference type="AlphaFoldDB" id="A0AAD6Y8S3"/>
<keyword evidence="2" id="KW-1185">Reference proteome</keyword>
<comment type="caution">
    <text evidence="1">The sequence shown here is derived from an EMBL/GenBank/DDBJ whole genome shotgun (WGS) entry which is preliminary data.</text>
</comment>
<proteinExistence type="predicted"/>
<accession>A0AAD6Y8S3</accession>
<evidence type="ECO:0000313" key="2">
    <source>
        <dbReference type="Proteomes" id="UP001219525"/>
    </source>
</evidence>
<evidence type="ECO:0000313" key="1">
    <source>
        <dbReference type="EMBL" id="KAJ7205823.1"/>
    </source>
</evidence>
<gene>
    <name evidence="1" type="ORF">GGX14DRAFT_397520</name>
</gene>
<dbReference type="EMBL" id="JARJCW010000042">
    <property type="protein sequence ID" value="KAJ7205823.1"/>
    <property type="molecule type" value="Genomic_DNA"/>
</dbReference>
<sequence>MATYFEELNTLERYVKTLRKSDADTCTAAQSPPRDLVWPALGGPSSRAEVLRNISSGCIVNASLPHFRYLLSNKPLMVAPLTEISGACSSNAGQKRKAIKILEELEDIIF</sequence>
<reference evidence="1" key="1">
    <citation type="submission" date="2023-03" db="EMBL/GenBank/DDBJ databases">
        <title>Massive genome expansion in bonnet fungi (Mycena s.s.) driven by repeated elements and novel gene families across ecological guilds.</title>
        <authorList>
            <consortium name="Lawrence Berkeley National Laboratory"/>
            <person name="Harder C.B."/>
            <person name="Miyauchi S."/>
            <person name="Viragh M."/>
            <person name="Kuo A."/>
            <person name="Thoen E."/>
            <person name="Andreopoulos B."/>
            <person name="Lu D."/>
            <person name="Skrede I."/>
            <person name="Drula E."/>
            <person name="Henrissat B."/>
            <person name="Morin E."/>
            <person name="Kohler A."/>
            <person name="Barry K."/>
            <person name="LaButti K."/>
            <person name="Morin E."/>
            <person name="Salamov A."/>
            <person name="Lipzen A."/>
            <person name="Mereny Z."/>
            <person name="Hegedus B."/>
            <person name="Baldrian P."/>
            <person name="Stursova M."/>
            <person name="Weitz H."/>
            <person name="Taylor A."/>
            <person name="Grigoriev I.V."/>
            <person name="Nagy L.G."/>
            <person name="Martin F."/>
            <person name="Kauserud H."/>
        </authorList>
    </citation>
    <scope>NUCLEOTIDE SEQUENCE</scope>
    <source>
        <strain evidence="1">9144</strain>
    </source>
</reference>
<name>A0AAD6Y8S3_9AGAR</name>
<organism evidence="1 2">
    <name type="scientific">Mycena pura</name>
    <dbReference type="NCBI Taxonomy" id="153505"/>
    <lineage>
        <taxon>Eukaryota</taxon>
        <taxon>Fungi</taxon>
        <taxon>Dikarya</taxon>
        <taxon>Basidiomycota</taxon>
        <taxon>Agaricomycotina</taxon>
        <taxon>Agaricomycetes</taxon>
        <taxon>Agaricomycetidae</taxon>
        <taxon>Agaricales</taxon>
        <taxon>Marasmiineae</taxon>
        <taxon>Mycenaceae</taxon>
        <taxon>Mycena</taxon>
    </lineage>
</organism>
<dbReference type="Proteomes" id="UP001219525">
    <property type="component" value="Unassembled WGS sequence"/>
</dbReference>
<protein>
    <submittedName>
        <fullName evidence="1">Uncharacterized protein</fullName>
    </submittedName>
</protein>